<accession>A0A6A6HD94</accession>
<dbReference type="GO" id="GO:0004842">
    <property type="term" value="F:ubiquitin-protein transferase activity"/>
    <property type="evidence" value="ECO:0007669"/>
    <property type="project" value="TreeGrafter"/>
</dbReference>
<evidence type="ECO:0000256" key="2">
    <source>
        <dbReference type="ARBA" id="ARBA00022771"/>
    </source>
</evidence>
<name>A0A6A6HD94_VIRVR</name>
<dbReference type="AlphaFoldDB" id="A0A6A6HD94"/>
<evidence type="ECO:0000256" key="5">
    <source>
        <dbReference type="SAM" id="MobiDB-lite"/>
    </source>
</evidence>
<dbReference type="InterPro" id="IPR052256">
    <property type="entry name" value="E3_ubiquitin-ligase_CHFR"/>
</dbReference>
<gene>
    <name evidence="7" type="ORF">EV356DRAFT_421256</name>
</gene>
<feature type="region of interest" description="Disordered" evidence="5">
    <location>
        <begin position="677"/>
        <end position="717"/>
    </location>
</feature>
<dbReference type="InterPro" id="IPR017907">
    <property type="entry name" value="Znf_RING_CS"/>
</dbReference>
<keyword evidence="8" id="KW-1185">Reference proteome</keyword>
<feature type="compositionally biased region" description="Polar residues" evidence="5">
    <location>
        <begin position="212"/>
        <end position="225"/>
    </location>
</feature>
<feature type="region of interest" description="Disordered" evidence="5">
    <location>
        <begin position="123"/>
        <end position="231"/>
    </location>
</feature>
<dbReference type="PANTHER" id="PTHR16079">
    <property type="entry name" value="UBIQUITIN LIGASE PROTEIN CHFR"/>
    <property type="match status" value="1"/>
</dbReference>
<feature type="compositionally biased region" description="Basic and acidic residues" evidence="5">
    <location>
        <begin position="401"/>
        <end position="412"/>
    </location>
</feature>
<dbReference type="PROSITE" id="PS00518">
    <property type="entry name" value="ZF_RING_1"/>
    <property type="match status" value="1"/>
</dbReference>
<dbReference type="GO" id="GO:0005634">
    <property type="term" value="C:nucleus"/>
    <property type="evidence" value="ECO:0007669"/>
    <property type="project" value="TreeGrafter"/>
</dbReference>
<keyword evidence="3" id="KW-0862">Zinc</keyword>
<evidence type="ECO:0000259" key="6">
    <source>
        <dbReference type="PROSITE" id="PS50089"/>
    </source>
</evidence>
<dbReference type="GO" id="GO:0016567">
    <property type="term" value="P:protein ubiquitination"/>
    <property type="evidence" value="ECO:0007669"/>
    <property type="project" value="TreeGrafter"/>
</dbReference>
<dbReference type="SMART" id="SM00184">
    <property type="entry name" value="RING"/>
    <property type="match status" value="1"/>
</dbReference>
<evidence type="ECO:0000313" key="7">
    <source>
        <dbReference type="EMBL" id="KAF2235808.1"/>
    </source>
</evidence>
<evidence type="ECO:0000313" key="8">
    <source>
        <dbReference type="Proteomes" id="UP000800092"/>
    </source>
</evidence>
<dbReference type="InterPro" id="IPR043145">
    <property type="entry name" value="Znf_ZZ_sf"/>
</dbReference>
<organism evidence="7 8">
    <name type="scientific">Viridothelium virens</name>
    <name type="common">Speckled blister lichen</name>
    <name type="synonym">Trypethelium virens</name>
    <dbReference type="NCBI Taxonomy" id="1048519"/>
    <lineage>
        <taxon>Eukaryota</taxon>
        <taxon>Fungi</taxon>
        <taxon>Dikarya</taxon>
        <taxon>Ascomycota</taxon>
        <taxon>Pezizomycotina</taxon>
        <taxon>Dothideomycetes</taxon>
        <taxon>Dothideomycetes incertae sedis</taxon>
        <taxon>Trypetheliales</taxon>
        <taxon>Trypetheliaceae</taxon>
        <taxon>Viridothelium</taxon>
    </lineage>
</organism>
<feature type="compositionally biased region" description="Polar residues" evidence="5">
    <location>
        <begin position="180"/>
        <end position="198"/>
    </location>
</feature>
<dbReference type="Gene3D" id="3.30.60.90">
    <property type="match status" value="1"/>
</dbReference>
<dbReference type="GO" id="GO:0006511">
    <property type="term" value="P:ubiquitin-dependent protein catabolic process"/>
    <property type="evidence" value="ECO:0007669"/>
    <property type="project" value="TreeGrafter"/>
</dbReference>
<keyword evidence="1" id="KW-0479">Metal-binding</keyword>
<dbReference type="InterPro" id="IPR001841">
    <property type="entry name" value="Znf_RING"/>
</dbReference>
<dbReference type="SUPFAM" id="SSF57850">
    <property type="entry name" value="RING/U-box"/>
    <property type="match status" value="3"/>
</dbReference>
<feature type="non-terminal residue" evidence="7">
    <location>
        <position position="888"/>
    </location>
</feature>
<dbReference type="PANTHER" id="PTHR16079:SF4">
    <property type="entry name" value="E3 UBIQUITIN-PROTEIN LIGASE CHFR"/>
    <property type="match status" value="1"/>
</dbReference>
<feature type="compositionally biased region" description="Basic and acidic residues" evidence="5">
    <location>
        <begin position="164"/>
        <end position="179"/>
    </location>
</feature>
<evidence type="ECO:0000256" key="3">
    <source>
        <dbReference type="ARBA" id="ARBA00022833"/>
    </source>
</evidence>
<feature type="compositionally biased region" description="Low complexity" evidence="5">
    <location>
        <begin position="413"/>
        <end position="431"/>
    </location>
</feature>
<dbReference type="EMBL" id="ML991789">
    <property type="protein sequence ID" value="KAF2235808.1"/>
    <property type="molecule type" value="Genomic_DNA"/>
</dbReference>
<feature type="compositionally biased region" description="Basic and acidic residues" evidence="5">
    <location>
        <begin position="269"/>
        <end position="279"/>
    </location>
</feature>
<feature type="domain" description="RING-type" evidence="6">
    <location>
        <begin position="18"/>
        <end position="66"/>
    </location>
</feature>
<protein>
    <recommendedName>
        <fullName evidence="6">RING-type domain-containing protein</fullName>
    </recommendedName>
</protein>
<feature type="compositionally biased region" description="Basic and acidic residues" evidence="5">
    <location>
        <begin position="199"/>
        <end position="211"/>
    </location>
</feature>
<dbReference type="PROSITE" id="PS50089">
    <property type="entry name" value="ZF_RING_2"/>
    <property type="match status" value="1"/>
</dbReference>
<dbReference type="Pfam" id="PF00097">
    <property type="entry name" value="zf-C3HC4"/>
    <property type="match status" value="1"/>
</dbReference>
<feature type="compositionally biased region" description="Pro residues" evidence="5">
    <location>
        <begin position="473"/>
        <end position="482"/>
    </location>
</feature>
<dbReference type="OrthoDB" id="1305878at2759"/>
<keyword evidence="2 4" id="KW-0863">Zinc-finger</keyword>
<reference evidence="7" key="1">
    <citation type="journal article" date="2020" name="Stud. Mycol.">
        <title>101 Dothideomycetes genomes: a test case for predicting lifestyles and emergence of pathogens.</title>
        <authorList>
            <person name="Haridas S."/>
            <person name="Albert R."/>
            <person name="Binder M."/>
            <person name="Bloem J."/>
            <person name="Labutti K."/>
            <person name="Salamov A."/>
            <person name="Andreopoulos B."/>
            <person name="Baker S."/>
            <person name="Barry K."/>
            <person name="Bills G."/>
            <person name="Bluhm B."/>
            <person name="Cannon C."/>
            <person name="Castanera R."/>
            <person name="Culley D."/>
            <person name="Daum C."/>
            <person name="Ezra D."/>
            <person name="Gonzalez J."/>
            <person name="Henrissat B."/>
            <person name="Kuo A."/>
            <person name="Liang C."/>
            <person name="Lipzen A."/>
            <person name="Lutzoni F."/>
            <person name="Magnuson J."/>
            <person name="Mondo S."/>
            <person name="Nolan M."/>
            <person name="Ohm R."/>
            <person name="Pangilinan J."/>
            <person name="Park H.-J."/>
            <person name="Ramirez L."/>
            <person name="Alfaro M."/>
            <person name="Sun H."/>
            <person name="Tritt A."/>
            <person name="Yoshinaga Y."/>
            <person name="Zwiers L.-H."/>
            <person name="Turgeon B."/>
            <person name="Goodwin S."/>
            <person name="Spatafora J."/>
            <person name="Crous P."/>
            <person name="Grigoriev I."/>
        </authorList>
    </citation>
    <scope>NUCLEOTIDE SEQUENCE</scope>
    <source>
        <strain evidence="7">Tuck. ex Michener</strain>
    </source>
</reference>
<dbReference type="InterPro" id="IPR013083">
    <property type="entry name" value="Znf_RING/FYVE/PHD"/>
</dbReference>
<feature type="region of interest" description="Disordered" evidence="5">
    <location>
        <begin position="261"/>
        <end position="502"/>
    </location>
</feature>
<evidence type="ECO:0000256" key="4">
    <source>
        <dbReference type="PROSITE-ProRule" id="PRU00175"/>
    </source>
</evidence>
<proteinExistence type="predicted"/>
<dbReference type="Gene3D" id="3.30.40.10">
    <property type="entry name" value="Zinc/RING finger domain, C3HC4 (zinc finger)"/>
    <property type="match status" value="1"/>
</dbReference>
<feature type="compositionally biased region" description="Low complexity" evidence="5">
    <location>
        <begin position="696"/>
        <end position="709"/>
    </location>
</feature>
<dbReference type="GO" id="GO:0008270">
    <property type="term" value="F:zinc ion binding"/>
    <property type="evidence" value="ECO:0007669"/>
    <property type="project" value="UniProtKB-KW"/>
</dbReference>
<sequence length="888" mass="99250">MAEAPAGGLLDLEKELTCSICTDILYQPLTLLDCLHTFCGSCLKDWFSFQASHATTPHPYTCPSCRASVRDTKRNAQVTTLLDIFLHANPGRAKSDAEKEELAKKYTHGQNVLRELDLAPDSEDEELMEEVRQRSLQDVGVAQSRLQVPRDQRRDRSRRRSRDRSHESRQGAAPRRRDGSANNDGTASRTSAAGNPSSHTRDRSASHRNIEHQSSLRSLIGSSDVGSDEEEEMMRQILQEIDLNGLDPTREDEINRAVSVAYRRHRHQETRTRPVERAHSPSPSPSPARDGRSIQQRRQHARTDSGPPAMPSPRSSRLPDSRPPISRPHLFQTAETEVSGHHRRSSSQDAHHTRRTRASSDQDRVLLAESVSRPAARSATDLSERPQSSSHPRRMSFSDRSSTDPERTRLREAPPASAASITSQASQSTPPIRANIDDRDSPRQSPARRARQNSQPPSTAPAAMGPGLTSQSPPAPSSPRFPPSATSQARANAISNHPPRSRRTLFVEPSITCYRCNKPHIEYDLHYNCPKCENGSINICLSCYRSSESRGCLHWYGFGHVAKAKYHAQLSEVGSLLSPQPPHVLIGHRYRRPRQTIAQPASASTGPRTMTDEDPAMRLQAGFFCDICSAFANACYWKCDICNDGTWGFCHACVNQGRHCTHLLLPIAKDVQATSPSETTCVPRKDTELPLDTNASTLSPDSSHLSDPSVLRDPDLPPDSHTLTFTTTCDRCRYPIPPSHSRFHCTTCNKGDYDVCFSCYQNLVSSGRIAPQDGDKGWRRCLRGHRMHVVGFEDRKIGRWRRVVRERVGGWHKRELEEGETFHMQRIPPDGGAGMRLRARWAWFPSEGITNELMFPRCAEIREAMDINGDWCWGVYAGRGGLFPGGYV</sequence>
<dbReference type="InterPro" id="IPR018957">
    <property type="entry name" value="Znf_C3HC4_RING-type"/>
</dbReference>
<dbReference type="Proteomes" id="UP000800092">
    <property type="component" value="Unassembled WGS sequence"/>
</dbReference>
<evidence type="ECO:0000256" key="1">
    <source>
        <dbReference type="ARBA" id="ARBA00022723"/>
    </source>
</evidence>